<keyword evidence="2" id="KW-0472">Membrane</keyword>
<keyword evidence="4" id="KW-1185">Reference proteome</keyword>
<feature type="transmembrane region" description="Helical" evidence="2">
    <location>
        <begin position="161"/>
        <end position="180"/>
    </location>
</feature>
<name>A0A397T690_9GLOM</name>
<protein>
    <submittedName>
        <fullName evidence="3">Uncharacterized protein</fullName>
    </submittedName>
</protein>
<reference evidence="3 4" key="1">
    <citation type="submission" date="2018-06" db="EMBL/GenBank/DDBJ databases">
        <title>Comparative genomics reveals the genomic features of Rhizophagus irregularis, R. cerebriforme, R. diaphanum and Gigaspora rosea, and their symbiotic lifestyle signature.</title>
        <authorList>
            <person name="Morin E."/>
            <person name="San Clemente H."/>
            <person name="Chen E.C.H."/>
            <person name="De La Providencia I."/>
            <person name="Hainaut M."/>
            <person name="Kuo A."/>
            <person name="Kohler A."/>
            <person name="Murat C."/>
            <person name="Tang N."/>
            <person name="Roy S."/>
            <person name="Loubradou J."/>
            <person name="Henrissat B."/>
            <person name="Grigoriev I.V."/>
            <person name="Corradi N."/>
            <person name="Roux C."/>
            <person name="Martin F.M."/>
        </authorList>
    </citation>
    <scope>NUCLEOTIDE SEQUENCE [LARGE SCALE GENOMIC DNA]</scope>
    <source>
        <strain evidence="3 4">DAOM 227022</strain>
    </source>
</reference>
<organism evidence="3 4">
    <name type="scientific">Glomus cerebriforme</name>
    <dbReference type="NCBI Taxonomy" id="658196"/>
    <lineage>
        <taxon>Eukaryota</taxon>
        <taxon>Fungi</taxon>
        <taxon>Fungi incertae sedis</taxon>
        <taxon>Mucoromycota</taxon>
        <taxon>Glomeromycotina</taxon>
        <taxon>Glomeromycetes</taxon>
        <taxon>Glomerales</taxon>
        <taxon>Glomeraceae</taxon>
        <taxon>Glomus</taxon>
    </lineage>
</organism>
<keyword evidence="2" id="KW-1133">Transmembrane helix</keyword>
<evidence type="ECO:0000313" key="3">
    <source>
        <dbReference type="EMBL" id="RIA91707.1"/>
    </source>
</evidence>
<comment type="caution">
    <text evidence="3">The sequence shown here is derived from an EMBL/GenBank/DDBJ whole genome shotgun (WGS) entry which is preliminary data.</text>
</comment>
<gene>
    <name evidence="3" type="ORF">C1645_736908</name>
</gene>
<dbReference type="OrthoDB" id="2324972at2759"/>
<dbReference type="Proteomes" id="UP000265703">
    <property type="component" value="Unassembled WGS sequence"/>
</dbReference>
<feature type="transmembrane region" description="Helical" evidence="2">
    <location>
        <begin position="135"/>
        <end position="155"/>
    </location>
</feature>
<feature type="compositionally biased region" description="Basic and acidic residues" evidence="1">
    <location>
        <begin position="204"/>
        <end position="224"/>
    </location>
</feature>
<evidence type="ECO:0000256" key="1">
    <source>
        <dbReference type="SAM" id="MobiDB-lite"/>
    </source>
</evidence>
<evidence type="ECO:0000256" key="2">
    <source>
        <dbReference type="SAM" id="Phobius"/>
    </source>
</evidence>
<dbReference type="EMBL" id="QKYT01000144">
    <property type="protein sequence ID" value="RIA91707.1"/>
    <property type="molecule type" value="Genomic_DNA"/>
</dbReference>
<proteinExistence type="predicted"/>
<feature type="region of interest" description="Disordered" evidence="1">
    <location>
        <begin position="196"/>
        <end position="234"/>
    </location>
</feature>
<keyword evidence="2" id="KW-0812">Transmembrane</keyword>
<feature type="transmembrane region" description="Helical" evidence="2">
    <location>
        <begin position="257"/>
        <end position="276"/>
    </location>
</feature>
<evidence type="ECO:0000313" key="4">
    <source>
        <dbReference type="Proteomes" id="UP000265703"/>
    </source>
</evidence>
<sequence>MSTIAEEQTVLLQFISKLQDPAPQYVLGCLPAIATLGSAPDNGLMNKMIWICRCIGCPFSGLFYFCNIGGDNLEMCAFWLTSDCFIHVDGREIPYRPFGHHAMKLVFSPVLKKRINDCISEASVLDRLSSLASAYYILVGIFVGIARAAGLVGSSCTVKDWPYIPLALAWTLPAICVRVFNGRVVFKDPRQKFHYEEKEEEEKEKEKENKEENEKEESEIRIIEDDGEDEQESNKNRKILVKELKEDEINSATARTMLTAAFSVVIPWIAVILAYFTKPTGFACRSKFLSVVCAVWTVNSVSAYISHIRGETNVSGNRYIHGLLSSTQLWWVNLFGESCYSQCS</sequence>
<dbReference type="AlphaFoldDB" id="A0A397T690"/>
<accession>A0A397T690</accession>